<dbReference type="RefSeq" id="WP_097160661.1">
    <property type="nucleotide sequence ID" value="NZ_JBEPMQ010000018.1"/>
</dbReference>
<dbReference type="EMBL" id="OAOP01000014">
    <property type="protein sequence ID" value="SNX75595.1"/>
    <property type="molecule type" value="Genomic_DNA"/>
</dbReference>
<dbReference type="NCBIfam" id="NF040801">
    <property type="entry name" value="spore_GerD"/>
    <property type="match status" value="1"/>
</dbReference>
<gene>
    <name evidence="4" type="ORF">SAMN05877753_1145</name>
</gene>
<protein>
    <submittedName>
        <fullName evidence="4">Spore germination protein D</fullName>
    </submittedName>
</protein>
<dbReference type="Pfam" id="PF17898">
    <property type="entry name" value="GerD"/>
    <property type="match status" value="1"/>
</dbReference>
<feature type="region of interest" description="Disordered" evidence="1">
    <location>
        <begin position="180"/>
        <end position="214"/>
    </location>
</feature>
<proteinExistence type="predicted"/>
<keyword evidence="2" id="KW-0732">Signal</keyword>
<evidence type="ECO:0000256" key="2">
    <source>
        <dbReference type="SAM" id="SignalP"/>
    </source>
</evidence>
<dbReference type="AlphaFoldDB" id="A0A285D7I9"/>
<dbReference type="Proteomes" id="UP000219546">
    <property type="component" value="Unassembled WGS sequence"/>
</dbReference>
<evidence type="ECO:0000313" key="4">
    <source>
        <dbReference type="EMBL" id="SNX75595.1"/>
    </source>
</evidence>
<dbReference type="OrthoDB" id="2375836at2"/>
<keyword evidence="5" id="KW-1185">Reference proteome</keyword>
<evidence type="ECO:0000259" key="3">
    <source>
        <dbReference type="Pfam" id="PF17898"/>
    </source>
</evidence>
<accession>A0A285D7I9</accession>
<feature type="signal peptide" evidence="2">
    <location>
        <begin position="1"/>
        <end position="23"/>
    </location>
</feature>
<reference evidence="4 5" key="1">
    <citation type="submission" date="2017-08" db="EMBL/GenBank/DDBJ databases">
        <authorList>
            <person name="de Groot N.N."/>
        </authorList>
    </citation>
    <scope>NUCLEOTIDE SEQUENCE [LARGE SCALE GENOMIC DNA]</scope>
    <source>
        <strain evidence="4 5">JC228</strain>
    </source>
</reference>
<feature type="chain" id="PRO_5012018275" evidence="2">
    <location>
        <begin position="24"/>
        <end position="214"/>
    </location>
</feature>
<feature type="compositionally biased region" description="Gly residues" evidence="1">
    <location>
        <begin position="189"/>
        <end position="214"/>
    </location>
</feature>
<dbReference type="PROSITE" id="PS51257">
    <property type="entry name" value="PROKAR_LIPOPROTEIN"/>
    <property type="match status" value="1"/>
</dbReference>
<sequence>MKKIWGITFISCLFLLTSCGGQGANTGQMDYEETKRMMVDILKSDEGKKAFEEIMTDEEMQTQLVMDQKIVSQAIEENLTSDKGMDFWKKAFADPKFAEAVAKSMQKENENLLKDLMKDPEYRDMMIEVLKDPELAKATGDLLKSQEFRQHLQTVVIDTFESPLFKAKLQDVLLKAAEEMGDGQQQQGGEEGGGQAAGGGGGGGGDGGGGGGGA</sequence>
<evidence type="ECO:0000313" key="5">
    <source>
        <dbReference type="Proteomes" id="UP000219546"/>
    </source>
</evidence>
<organism evidence="4 5">
    <name type="scientific">Bacillus oleivorans</name>
    <dbReference type="NCBI Taxonomy" id="1448271"/>
    <lineage>
        <taxon>Bacteria</taxon>
        <taxon>Bacillati</taxon>
        <taxon>Bacillota</taxon>
        <taxon>Bacilli</taxon>
        <taxon>Bacillales</taxon>
        <taxon>Bacillaceae</taxon>
        <taxon>Bacillus</taxon>
    </lineage>
</organism>
<evidence type="ECO:0000256" key="1">
    <source>
        <dbReference type="SAM" id="MobiDB-lite"/>
    </source>
</evidence>
<feature type="domain" description="Spore germination GerD central core" evidence="3">
    <location>
        <begin position="64"/>
        <end position="177"/>
    </location>
</feature>
<dbReference type="InterPro" id="IPR041262">
    <property type="entry name" value="GerD_central"/>
</dbReference>
<name>A0A285D7I9_9BACI</name>